<dbReference type="GO" id="GO:0003677">
    <property type="term" value="F:DNA binding"/>
    <property type="evidence" value="ECO:0007669"/>
    <property type="project" value="UniProtKB-UniRule"/>
</dbReference>
<keyword evidence="1" id="KW-0678">Repressor</keyword>
<keyword evidence="2 3" id="KW-0238">DNA-binding</keyword>
<dbReference type="PANTHER" id="PTHR43479:SF11">
    <property type="entry name" value="ACREF_ENVCD OPERON REPRESSOR-RELATED"/>
    <property type="match status" value="1"/>
</dbReference>
<evidence type="ECO:0000259" key="4">
    <source>
        <dbReference type="PROSITE" id="PS50977"/>
    </source>
</evidence>
<dbReference type="RefSeq" id="WP_115451135.1">
    <property type="nucleotide sequence ID" value="NZ_QNQT01000002.1"/>
</dbReference>
<dbReference type="Pfam" id="PF00440">
    <property type="entry name" value="TetR_N"/>
    <property type="match status" value="1"/>
</dbReference>
<dbReference type="InterPro" id="IPR009057">
    <property type="entry name" value="Homeodomain-like_sf"/>
</dbReference>
<proteinExistence type="predicted"/>
<dbReference type="PANTHER" id="PTHR43479">
    <property type="entry name" value="ACREF/ENVCD OPERON REPRESSOR-RELATED"/>
    <property type="match status" value="1"/>
</dbReference>
<keyword evidence="6" id="KW-1185">Reference proteome</keyword>
<evidence type="ECO:0000256" key="1">
    <source>
        <dbReference type="ARBA" id="ARBA00022491"/>
    </source>
</evidence>
<name>A0A3D8GT84_9BACI</name>
<dbReference type="PROSITE" id="PS50977">
    <property type="entry name" value="HTH_TETR_2"/>
    <property type="match status" value="1"/>
</dbReference>
<organism evidence="5 6">
    <name type="scientific">Neobacillus piezotolerans</name>
    <dbReference type="NCBI Taxonomy" id="2259171"/>
    <lineage>
        <taxon>Bacteria</taxon>
        <taxon>Bacillati</taxon>
        <taxon>Bacillota</taxon>
        <taxon>Bacilli</taxon>
        <taxon>Bacillales</taxon>
        <taxon>Bacillaceae</taxon>
        <taxon>Neobacillus</taxon>
    </lineage>
</organism>
<dbReference type="InterPro" id="IPR001647">
    <property type="entry name" value="HTH_TetR"/>
</dbReference>
<dbReference type="Proteomes" id="UP000257144">
    <property type="component" value="Unassembled WGS sequence"/>
</dbReference>
<dbReference type="EMBL" id="QNQT01000002">
    <property type="protein sequence ID" value="RDU37461.1"/>
    <property type="molecule type" value="Genomic_DNA"/>
</dbReference>
<dbReference type="AlphaFoldDB" id="A0A3D8GT84"/>
<dbReference type="Gene3D" id="1.10.10.60">
    <property type="entry name" value="Homeodomain-like"/>
    <property type="match status" value="1"/>
</dbReference>
<evidence type="ECO:0000313" key="6">
    <source>
        <dbReference type="Proteomes" id="UP000257144"/>
    </source>
</evidence>
<dbReference type="SUPFAM" id="SSF48498">
    <property type="entry name" value="Tetracyclin repressor-like, C-terminal domain"/>
    <property type="match status" value="1"/>
</dbReference>
<dbReference type="PRINTS" id="PR00455">
    <property type="entry name" value="HTHTETR"/>
</dbReference>
<sequence>MKKREVQASVKDELLVRRRRSQMIRGAVALFKQKGFHRTTTREIAKASGFSIGTLYEYIRTKEDVLYLVCDSIYDQVSSKLMKDLNGKGGTLESLKQGIADYFRIIDEMQDEVLVMYQEAKSLSRDALPYVFRKENEMAAMFGKLLSRCTENGELELSEKEIDLIAHDIIVLGQMWGFRRWALKKRFTLEEYIHHQTELLLSGISKGKPSGQLNGQATLRGAPNS</sequence>
<dbReference type="Gene3D" id="1.10.357.10">
    <property type="entry name" value="Tetracycline Repressor, domain 2"/>
    <property type="match status" value="1"/>
</dbReference>
<dbReference type="OrthoDB" id="1669699at2"/>
<comment type="caution">
    <text evidence="5">The sequence shown here is derived from an EMBL/GenBank/DDBJ whole genome shotgun (WGS) entry which is preliminary data.</text>
</comment>
<gene>
    <name evidence="5" type="ORF">DRW41_06335</name>
</gene>
<reference evidence="5 6" key="1">
    <citation type="submission" date="2018-07" db="EMBL/GenBank/DDBJ databases">
        <title>Bacillus sp. YLB-04 draft genome sequence.</title>
        <authorList>
            <person name="Yu L."/>
            <person name="Tang X."/>
        </authorList>
    </citation>
    <scope>NUCLEOTIDE SEQUENCE [LARGE SCALE GENOMIC DNA]</scope>
    <source>
        <strain evidence="5 6">YLB-04</strain>
    </source>
</reference>
<evidence type="ECO:0000313" key="5">
    <source>
        <dbReference type="EMBL" id="RDU37461.1"/>
    </source>
</evidence>
<dbReference type="InterPro" id="IPR050624">
    <property type="entry name" value="HTH-type_Tx_Regulator"/>
</dbReference>
<feature type="domain" description="HTH tetR-type" evidence="4">
    <location>
        <begin position="17"/>
        <end position="77"/>
    </location>
</feature>
<evidence type="ECO:0000256" key="3">
    <source>
        <dbReference type="PROSITE-ProRule" id="PRU00335"/>
    </source>
</evidence>
<protein>
    <submittedName>
        <fullName evidence="5">TetR/AcrR family transcriptional regulator</fullName>
    </submittedName>
</protein>
<feature type="DNA-binding region" description="H-T-H motif" evidence="3">
    <location>
        <begin position="40"/>
        <end position="59"/>
    </location>
</feature>
<evidence type="ECO:0000256" key="2">
    <source>
        <dbReference type="ARBA" id="ARBA00023125"/>
    </source>
</evidence>
<accession>A0A3D8GT84</accession>
<dbReference type="SUPFAM" id="SSF46689">
    <property type="entry name" value="Homeodomain-like"/>
    <property type="match status" value="1"/>
</dbReference>
<dbReference type="InterPro" id="IPR036271">
    <property type="entry name" value="Tet_transcr_reg_TetR-rel_C_sf"/>
</dbReference>